<dbReference type="CDD" id="cd07185">
    <property type="entry name" value="OmpA_C-like"/>
    <property type="match status" value="1"/>
</dbReference>
<feature type="transmembrane region" description="Helical" evidence="6">
    <location>
        <begin position="12"/>
        <end position="29"/>
    </location>
</feature>
<dbReference type="PANTHER" id="PTHR30329">
    <property type="entry name" value="STATOR ELEMENT OF FLAGELLAR MOTOR COMPLEX"/>
    <property type="match status" value="1"/>
</dbReference>
<dbReference type="InterPro" id="IPR036737">
    <property type="entry name" value="OmpA-like_sf"/>
</dbReference>
<keyword evidence="9" id="KW-1185">Reference proteome</keyword>
<evidence type="ECO:0000256" key="2">
    <source>
        <dbReference type="ARBA" id="ARBA00023136"/>
    </source>
</evidence>
<evidence type="ECO:0000313" key="9">
    <source>
        <dbReference type="Proteomes" id="UP000284202"/>
    </source>
</evidence>
<sequence length="739" mass="79310">MASSRKGVSNRLATVVVLAGVAGLCWYGAREGTDFIEKRSEAGVRSAMISAGQDWVQVRSDGLQVRLSGTAPDEVERFRAVTEAGKIVDSSRIVDEITVTAAKPVVAPDFTIELLRNDDGISLIGLVPASTDRKALVGMLERETAAPKVTDLLEQADYPAPDTWEDSLNFAMRAAQLARQAKISIEPRAVRISILAESRDEKGRLETELNRLRPQGVKLETDISAPRPVIAPFTTRFLIDDQGARFDACAADNEAGRERILRAAIRAGAKGQVGCTLALGAPSPDWADAVVASIGAVAALGQGTVTISNADIALTIPPGVERSEFDKATVNLEQALPDVFTLHAELEAAPEEGSSGPFEFTAVVSPSRELSMRGRVTGEKMQEVVDSFARARFADVQGKLSNDENAPAGWTVKIMAALEALDGLQKGSLKVTPDLIELTGDSGNPRAAEHVAAVLSKRLGAGAHYKLAIRYDRRLDPALALPNGDECVRRLNNIMSEATIGFEPNKSTIAGDPSETLNRLAEAMTDCSEFRMEVGGHTDSQGSEGFNADLSRARAQAVVTAMSESGIDTANMTSRGYGESRPIATNDTEEGREENRRIEFRLVSSQPVRSEPMAAPETVEGVTSADDAEPVNDPEIVEVVADQDEDNDVEIVPQPRNDVTGSESGAPAPEQQLLDREQGAAPATMGASEQYRPLDEREENIRLPVQTPDEDTPRPSRRPDTEEDRGDEGQEQQSEAAAE</sequence>
<keyword evidence="6" id="KW-1133">Transmembrane helix</keyword>
<keyword evidence="3" id="KW-0998">Cell outer membrane</keyword>
<dbReference type="InterPro" id="IPR050330">
    <property type="entry name" value="Bact_OuterMem_StrucFunc"/>
</dbReference>
<feature type="domain" description="OmpA-like" evidence="7">
    <location>
        <begin position="489"/>
        <end position="606"/>
    </location>
</feature>
<dbReference type="Gene3D" id="3.30.1330.60">
    <property type="entry name" value="OmpA-like domain"/>
    <property type="match status" value="1"/>
</dbReference>
<dbReference type="Gene3D" id="3.40.1520.20">
    <property type="match status" value="2"/>
</dbReference>
<evidence type="ECO:0000256" key="6">
    <source>
        <dbReference type="SAM" id="Phobius"/>
    </source>
</evidence>
<dbReference type="Pfam" id="PF00691">
    <property type="entry name" value="OmpA"/>
    <property type="match status" value="1"/>
</dbReference>
<dbReference type="AlphaFoldDB" id="A0A418SNK8"/>
<dbReference type="RefSeq" id="WP_119751543.1">
    <property type="nucleotide sequence ID" value="NZ_QZCG01000015.1"/>
</dbReference>
<feature type="compositionally biased region" description="Acidic residues" evidence="5">
    <location>
        <begin position="626"/>
        <end position="649"/>
    </location>
</feature>
<evidence type="ECO:0000313" key="8">
    <source>
        <dbReference type="EMBL" id="RJE82551.1"/>
    </source>
</evidence>
<evidence type="ECO:0000259" key="7">
    <source>
        <dbReference type="PROSITE" id="PS51123"/>
    </source>
</evidence>
<evidence type="ECO:0000256" key="1">
    <source>
        <dbReference type="ARBA" id="ARBA00004442"/>
    </source>
</evidence>
<dbReference type="PROSITE" id="PS51123">
    <property type="entry name" value="OMPA_2"/>
    <property type="match status" value="1"/>
</dbReference>
<accession>A0A418SNK8</accession>
<protein>
    <submittedName>
        <fullName evidence="8">OmpA family protein</fullName>
    </submittedName>
</protein>
<name>A0A418SNK8_9RHOB</name>
<dbReference type="Proteomes" id="UP000284202">
    <property type="component" value="Unassembled WGS sequence"/>
</dbReference>
<dbReference type="EMBL" id="QZCG01000015">
    <property type="protein sequence ID" value="RJE82551.1"/>
    <property type="molecule type" value="Genomic_DNA"/>
</dbReference>
<proteinExistence type="predicted"/>
<keyword evidence="6" id="KW-0812">Transmembrane</keyword>
<feature type="compositionally biased region" description="Basic and acidic residues" evidence="5">
    <location>
        <begin position="692"/>
        <end position="701"/>
    </location>
</feature>
<feature type="compositionally biased region" description="Basic and acidic residues" evidence="5">
    <location>
        <begin position="711"/>
        <end position="720"/>
    </location>
</feature>
<comment type="caution">
    <text evidence="8">The sequence shown here is derived from an EMBL/GenBank/DDBJ whole genome shotgun (WGS) entry which is preliminary data.</text>
</comment>
<evidence type="ECO:0000256" key="4">
    <source>
        <dbReference type="PROSITE-ProRule" id="PRU00473"/>
    </source>
</evidence>
<organism evidence="8 9">
    <name type="scientific">Paracoccus onubensis</name>
    <dbReference type="NCBI Taxonomy" id="1675788"/>
    <lineage>
        <taxon>Bacteria</taxon>
        <taxon>Pseudomonadati</taxon>
        <taxon>Pseudomonadota</taxon>
        <taxon>Alphaproteobacteria</taxon>
        <taxon>Rhodobacterales</taxon>
        <taxon>Paracoccaceae</taxon>
        <taxon>Paracoccus</taxon>
    </lineage>
</organism>
<evidence type="ECO:0000256" key="3">
    <source>
        <dbReference type="ARBA" id="ARBA00023237"/>
    </source>
</evidence>
<dbReference type="GO" id="GO:0009279">
    <property type="term" value="C:cell outer membrane"/>
    <property type="evidence" value="ECO:0007669"/>
    <property type="project" value="UniProtKB-SubCell"/>
</dbReference>
<keyword evidence="2 4" id="KW-0472">Membrane</keyword>
<feature type="region of interest" description="Disordered" evidence="5">
    <location>
        <begin position="569"/>
        <end position="739"/>
    </location>
</feature>
<dbReference type="SUPFAM" id="SSF103088">
    <property type="entry name" value="OmpA-like"/>
    <property type="match status" value="1"/>
</dbReference>
<dbReference type="InterPro" id="IPR006664">
    <property type="entry name" value="OMP_bac"/>
</dbReference>
<dbReference type="InterPro" id="IPR006665">
    <property type="entry name" value="OmpA-like"/>
</dbReference>
<evidence type="ECO:0000256" key="5">
    <source>
        <dbReference type="SAM" id="MobiDB-lite"/>
    </source>
</evidence>
<feature type="compositionally biased region" description="Acidic residues" evidence="5">
    <location>
        <begin position="721"/>
        <end position="730"/>
    </location>
</feature>
<gene>
    <name evidence="8" type="ORF">D3P04_19475</name>
</gene>
<dbReference type="PANTHER" id="PTHR30329:SF21">
    <property type="entry name" value="LIPOPROTEIN YIAD-RELATED"/>
    <property type="match status" value="1"/>
</dbReference>
<reference evidence="9" key="1">
    <citation type="submission" date="2018-09" db="EMBL/GenBank/DDBJ databases">
        <title>Acidovorax cavernicola nov. sp. isolated from Gruta de las Maravillas (Aracena, Spain).</title>
        <authorList>
            <person name="Jurado V."/>
            <person name="Gutierrez-Patricio S."/>
            <person name="Gonzalez-Pimentel J.L."/>
            <person name="Miller A.Z."/>
            <person name="Laiz L."/>
            <person name="Saiz-Jimenez C."/>
        </authorList>
    </citation>
    <scope>NUCLEOTIDE SEQUENCE [LARGE SCALE GENOMIC DNA]</scope>
    <source>
        <strain evidence="9">1011MAR3C25</strain>
    </source>
</reference>
<dbReference type="OrthoDB" id="5525824at2"/>
<dbReference type="PRINTS" id="PR01021">
    <property type="entry name" value="OMPADOMAIN"/>
</dbReference>
<comment type="subcellular location">
    <subcellularLocation>
        <location evidence="1">Cell outer membrane</location>
    </subcellularLocation>
</comment>